<dbReference type="Pfam" id="PF07494">
    <property type="entry name" value="Reg_prop"/>
    <property type="match status" value="1"/>
</dbReference>
<dbReference type="InterPro" id="IPR016032">
    <property type="entry name" value="Sig_transdc_resp-reg_C-effctor"/>
</dbReference>
<dbReference type="Gene3D" id="2.60.40.10">
    <property type="entry name" value="Immunoglobulins"/>
    <property type="match status" value="1"/>
</dbReference>
<dbReference type="RefSeq" id="WP_224530189.1">
    <property type="nucleotide sequence ID" value="NZ_JAIUJR010000008.1"/>
</dbReference>
<feature type="transmembrane region" description="Helical" evidence="3">
    <location>
        <begin position="733"/>
        <end position="757"/>
    </location>
</feature>
<dbReference type="InterPro" id="IPR013783">
    <property type="entry name" value="Ig-like_fold"/>
</dbReference>
<keyword evidence="3" id="KW-0812">Transmembrane</keyword>
<dbReference type="InterPro" id="IPR015943">
    <property type="entry name" value="WD40/YVTN_repeat-like_dom_sf"/>
</dbReference>
<dbReference type="PANTHER" id="PTHR43547">
    <property type="entry name" value="TWO-COMPONENT HISTIDINE KINASE"/>
    <property type="match status" value="1"/>
</dbReference>
<dbReference type="Proteomes" id="UP001198901">
    <property type="component" value="Unassembled WGS sequence"/>
</dbReference>
<evidence type="ECO:0000259" key="4">
    <source>
        <dbReference type="SMART" id="SM00421"/>
    </source>
</evidence>
<feature type="coiled-coil region" evidence="2">
    <location>
        <begin position="765"/>
        <end position="799"/>
    </location>
</feature>
<evidence type="ECO:0000313" key="5">
    <source>
        <dbReference type="EMBL" id="MCA0133376.1"/>
    </source>
</evidence>
<proteinExistence type="predicted"/>
<sequence length="936" mass="107525">MANHFKQLSSLFFLLYFLGLSAQEIPPIKVFTPQDYNAEDQNWSITQNDNGFLYVANNVGLLEYTGANWNVYKSPNNVILRSVKSVNDVVYTGGYMEFGYWRRNGFGKLFYTSLVAENEDILIKEDEEIWGIINIEEFILFQSFESIYIYNELEKTFRTINSNDRINKIFEVDGVVYFQKSGIGLFKFENGQESLLINSKELKDIEVINVFNYNNEVLLLSKENGFYLFSNGKLSNWITSADPLILNESIYSGLRLQDGSFVLGTISNGILIIDSKGNLLQSINQSTGLSNNTILSLEEDSFGNIWLGLDNGINVINYQSPYMVYKDKLGVLGTVYVTEKFNEVLYLGTNQGLFNKSLDSDEGFSFVEGTNGQVWTLKVVNGKLFCGHDKGTFQIENNRARLISDELGTWNIKSIEDRPDLLLTGNYKGLFVLHNVNGQWRKRNKIEGFNISSRYAEFISKNEILIGHEYKGVYKIIVDTDFRSAIEIKQVSDKTGSKSSIVSYNNSILYCNQEGVFTFNNQTSLFEIDSLLSSYFSEDKYASGKLIYDQGDNRLWGFPKHEIVYVEPGKLTDEPLVTTIPIPSKIRKGKSGYDNILYLKDQKYLIGTTEGYLIMDLNKFKEQPKEITLNSVAYSSAQGEFKPLTVGKPAQLKTKENSLRLKYSVPNYNALSSTTYQYRLLGNFDNWSSWTDRSEILFENLPHGNYTFEARAKTDDLISKNVASFEFNITKPWYLSTIAILTYSLAGILILYAIHYLNRRYYKKQRDKLLENKARELELEQLENQRQLIQFKNKNLQLDIDNKNRELGIATMNLVKRNELLNNIKDQLSKSKSLEDVKVVIRHINASLKSTGDWKLFEEAFNNVDKDFIKKIKSLHPSITPNDLRLCTYLRLNLSSKEIAPLLNISHKSVEVKRYRLRKKMGLDHNQSLSNYIIEL</sequence>
<dbReference type="InterPro" id="IPR000792">
    <property type="entry name" value="Tscrpt_reg_LuxR_C"/>
</dbReference>
<dbReference type="Gene3D" id="2.130.10.10">
    <property type="entry name" value="YVTN repeat-like/Quinoprotein amine dehydrogenase"/>
    <property type="match status" value="2"/>
</dbReference>
<name>A0ABS7XX23_9FLAO</name>
<evidence type="ECO:0000313" key="6">
    <source>
        <dbReference type="Proteomes" id="UP001198901"/>
    </source>
</evidence>
<dbReference type="EMBL" id="JAIUJR010000008">
    <property type="protein sequence ID" value="MCA0133376.1"/>
    <property type="molecule type" value="Genomic_DNA"/>
</dbReference>
<keyword evidence="3" id="KW-0472">Membrane</keyword>
<dbReference type="InterPro" id="IPR036388">
    <property type="entry name" value="WH-like_DNA-bd_sf"/>
</dbReference>
<reference evidence="6" key="1">
    <citation type="submission" date="2023-07" db="EMBL/GenBank/DDBJ databases">
        <authorList>
            <person name="Yue Y."/>
        </authorList>
    </citation>
    <scope>NUCLEOTIDE SEQUENCE [LARGE SCALE GENOMIC DNA]</scope>
    <source>
        <strain evidence="6">D23</strain>
    </source>
</reference>
<dbReference type="Pfam" id="PF07495">
    <property type="entry name" value="Y_Y_Y"/>
    <property type="match status" value="1"/>
</dbReference>
<dbReference type="SMART" id="SM00421">
    <property type="entry name" value="HTH_LUXR"/>
    <property type="match status" value="1"/>
</dbReference>
<keyword evidence="6" id="KW-1185">Reference proteome</keyword>
<organism evidence="5 6">
    <name type="scientific">Winogradskyella alexanderae</name>
    <dbReference type="NCBI Taxonomy" id="2877123"/>
    <lineage>
        <taxon>Bacteria</taxon>
        <taxon>Pseudomonadati</taxon>
        <taxon>Bacteroidota</taxon>
        <taxon>Flavobacteriia</taxon>
        <taxon>Flavobacteriales</taxon>
        <taxon>Flavobacteriaceae</taxon>
        <taxon>Winogradskyella</taxon>
    </lineage>
</organism>
<dbReference type="PANTHER" id="PTHR43547:SF2">
    <property type="entry name" value="HYBRID SIGNAL TRANSDUCTION HISTIDINE KINASE C"/>
    <property type="match status" value="1"/>
</dbReference>
<keyword evidence="1" id="KW-0597">Phosphoprotein</keyword>
<dbReference type="InterPro" id="IPR011123">
    <property type="entry name" value="Y_Y_Y"/>
</dbReference>
<feature type="domain" description="HTH luxR-type" evidence="4">
    <location>
        <begin position="876"/>
        <end position="933"/>
    </location>
</feature>
<keyword evidence="3" id="KW-1133">Transmembrane helix</keyword>
<accession>A0ABS7XX23</accession>
<evidence type="ECO:0000256" key="3">
    <source>
        <dbReference type="SAM" id="Phobius"/>
    </source>
</evidence>
<dbReference type="SUPFAM" id="SSF46894">
    <property type="entry name" value="C-terminal effector domain of the bipartite response regulators"/>
    <property type="match status" value="1"/>
</dbReference>
<gene>
    <name evidence="5" type="ORF">LBU54_12330</name>
</gene>
<keyword evidence="2" id="KW-0175">Coiled coil</keyword>
<dbReference type="InterPro" id="IPR011110">
    <property type="entry name" value="Reg_prop"/>
</dbReference>
<evidence type="ECO:0000256" key="2">
    <source>
        <dbReference type="SAM" id="Coils"/>
    </source>
</evidence>
<comment type="caution">
    <text evidence="5">The sequence shown here is derived from an EMBL/GenBank/DDBJ whole genome shotgun (WGS) entry which is preliminary data.</text>
</comment>
<dbReference type="Gene3D" id="1.10.10.10">
    <property type="entry name" value="Winged helix-like DNA-binding domain superfamily/Winged helix DNA-binding domain"/>
    <property type="match status" value="1"/>
</dbReference>
<evidence type="ECO:0000256" key="1">
    <source>
        <dbReference type="ARBA" id="ARBA00022553"/>
    </source>
</evidence>
<protein>
    <submittedName>
        <fullName evidence="5">LuxR C-terminal-related transcriptional regulator</fullName>
    </submittedName>
</protein>